<evidence type="ECO:0000256" key="1">
    <source>
        <dbReference type="ARBA" id="ARBA00022722"/>
    </source>
</evidence>
<proteinExistence type="predicted"/>
<dbReference type="GO" id="GO:0009036">
    <property type="term" value="F:type II site-specific deoxyribonuclease activity"/>
    <property type="evidence" value="ECO:0007669"/>
    <property type="project" value="InterPro"/>
</dbReference>
<dbReference type="CDD" id="cd22338">
    <property type="entry name" value="NaeI-like"/>
    <property type="match status" value="1"/>
</dbReference>
<evidence type="ECO:0000256" key="2">
    <source>
        <dbReference type="ARBA" id="ARBA00022759"/>
    </source>
</evidence>
<name>A0AAW5HRZ4_9CORY</name>
<dbReference type="AlphaFoldDB" id="A0AAW5HRZ4"/>
<dbReference type="SUPFAM" id="SSF52980">
    <property type="entry name" value="Restriction endonuclease-like"/>
    <property type="match status" value="1"/>
</dbReference>
<dbReference type="Gene3D" id="1.10.10.10">
    <property type="entry name" value="Winged helix-like DNA-binding domain superfamily/Winged helix DNA-binding domain"/>
    <property type="match status" value="1"/>
</dbReference>
<dbReference type="GO" id="GO:0009307">
    <property type="term" value="P:DNA restriction-modification system"/>
    <property type="evidence" value="ECO:0007669"/>
    <property type="project" value="InterPro"/>
</dbReference>
<keyword evidence="3" id="KW-0378">Hydrolase</keyword>
<dbReference type="InterPro" id="IPR011335">
    <property type="entry name" value="Restrct_endonuc-II-like"/>
</dbReference>
<dbReference type="GO" id="GO:0003677">
    <property type="term" value="F:DNA binding"/>
    <property type="evidence" value="ECO:0007669"/>
    <property type="project" value="InterPro"/>
</dbReference>
<dbReference type="Pfam" id="PF09126">
    <property type="entry name" value="NaeI"/>
    <property type="match status" value="1"/>
</dbReference>
<evidence type="ECO:0000256" key="3">
    <source>
        <dbReference type="ARBA" id="ARBA00022801"/>
    </source>
</evidence>
<gene>
    <name evidence="5" type="ORF">JMN37_03520</name>
</gene>
<feature type="domain" description="Type II restriction enzyme NaeI" evidence="4">
    <location>
        <begin position="13"/>
        <end position="295"/>
    </location>
</feature>
<dbReference type="Proteomes" id="UP001205920">
    <property type="component" value="Unassembled WGS sequence"/>
</dbReference>
<keyword evidence="1" id="KW-0540">Nuclease</keyword>
<dbReference type="InterPro" id="IPR015210">
    <property type="entry name" value="NaeI"/>
</dbReference>
<dbReference type="InterPro" id="IPR037057">
    <property type="entry name" value="DNA_rep_MutH/T2_RE_sf"/>
</dbReference>
<comment type="caution">
    <text evidence="5">The sequence shown here is derived from an EMBL/GenBank/DDBJ whole genome shotgun (WGS) entry which is preliminary data.</text>
</comment>
<dbReference type="Gene3D" id="3.40.600.10">
    <property type="entry name" value="DNA mismatch repair MutH/Restriction endonuclease, type II"/>
    <property type="match status" value="1"/>
</dbReference>
<dbReference type="InterPro" id="IPR036388">
    <property type="entry name" value="WH-like_DNA-bd_sf"/>
</dbReference>
<dbReference type="RefSeq" id="WP_070479467.1">
    <property type="nucleotide sequence ID" value="NZ_JAEUWV010000003.1"/>
</dbReference>
<protein>
    <submittedName>
        <fullName evidence="5">NaeI family type II restriction endonuclease</fullName>
    </submittedName>
</protein>
<keyword evidence="2 5" id="KW-0255">Endonuclease</keyword>
<evidence type="ECO:0000313" key="6">
    <source>
        <dbReference type="Proteomes" id="UP001205920"/>
    </source>
</evidence>
<evidence type="ECO:0000313" key="5">
    <source>
        <dbReference type="EMBL" id="MCO6394059.1"/>
    </source>
</evidence>
<dbReference type="EMBL" id="JAEUWV010000003">
    <property type="protein sequence ID" value="MCO6394059.1"/>
    <property type="molecule type" value="Genomic_DNA"/>
</dbReference>
<accession>A0AAW5HRZ4</accession>
<reference evidence="5 6" key="1">
    <citation type="submission" date="2021-01" db="EMBL/GenBank/DDBJ databases">
        <title>Identification and Characterization of Corynebacterium sp.</title>
        <authorList>
            <person name="Luo Q."/>
            <person name="Qu P."/>
            <person name="Chen Q."/>
        </authorList>
    </citation>
    <scope>NUCLEOTIDE SEQUENCE [LARGE SCALE GENOMIC DNA]</scope>
    <source>
        <strain evidence="5 6">MC-18</strain>
    </source>
</reference>
<evidence type="ECO:0000259" key="4">
    <source>
        <dbReference type="Pfam" id="PF09126"/>
    </source>
</evidence>
<keyword evidence="6" id="KW-1185">Reference proteome</keyword>
<organism evidence="5 6">
    <name type="scientific">Corynebacterium lipophilum</name>
    <dbReference type="NCBI Taxonomy" id="2804918"/>
    <lineage>
        <taxon>Bacteria</taxon>
        <taxon>Bacillati</taxon>
        <taxon>Actinomycetota</taxon>
        <taxon>Actinomycetes</taxon>
        <taxon>Mycobacteriales</taxon>
        <taxon>Corynebacteriaceae</taxon>
        <taxon>Corynebacterium</taxon>
    </lineage>
</organism>
<sequence>MTHNLDGDFSHELAELFRNEFPDGEAMGRIFRQTFDQAYDGQHTGRFDPAQLSKTELAHIGSLVEINIRRGFDGTITDGDKMDFKILGHEVDCKYSKNPYGWMIPMEAVGHHAMLCHANEVTSTFRVGFVKITDDILTAGGNRDRKRTIMAAARNKIAWAWFDHPYPNNVLLHADEETVAKIMELPSGQQRLDMLFRSIQQVLIPRGIIYTVAQQKDPMKRIRYNGGSRSRLQEEGILILGDYRRHQAIAEALCLPICKNGDSLAVRVTPAEPHFVGPAVDIEGQTWRIATGADSLHRAPRLPF</sequence>